<evidence type="ECO:0000313" key="12">
    <source>
        <dbReference type="Proteomes" id="UP000095300"/>
    </source>
</evidence>
<sequence length="218" mass="24565">MSKLLSLGTLCQRFKPIGAFKDLVKLPHFSTASPTMTRAAGTHSPPHTQQQKGTVGPPENNEWRSIYRLPLIPLASAFNRLKVPYAYLNVVVIPGAFALENASQLPPTTAILISSVGITTLLTLSICSYFIRNLVGIIYINDDNDKLKVAYVDYWGKRHDQVIELKDLVPENEKRRPAKQDFYQSLTLYSNDKVKYKLLQRFGHIEDPEVFVTLFGSN</sequence>
<dbReference type="AlphaFoldDB" id="A0A1I8PHI9"/>
<dbReference type="InterPro" id="IPR026571">
    <property type="entry name" value="Tmem186"/>
</dbReference>
<keyword evidence="6 10" id="KW-1133">Transmembrane helix</keyword>
<comment type="subcellular location">
    <subcellularLocation>
        <location evidence="1">Mitochondrion inner membrane</location>
        <topology evidence="1">Multi-pass membrane protein</topology>
    </subcellularLocation>
</comment>
<dbReference type="Proteomes" id="UP000095300">
    <property type="component" value="Unassembled WGS sequence"/>
</dbReference>
<dbReference type="VEuPathDB" id="VectorBase:SCAU008136"/>
<keyword evidence="5" id="KW-0999">Mitochondrion inner membrane</keyword>
<keyword evidence="7" id="KW-0496">Mitochondrion</keyword>
<reference evidence="11" key="1">
    <citation type="submission" date="2020-05" db="UniProtKB">
        <authorList>
            <consortium name="EnsemblMetazoa"/>
        </authorList>
    </citation>
    <scope>IDENTIFICATION</scope>
    <source>
        <strain evidence="11">USDA</strain>
    </source>
</reference>
<evidence type="ECO:0000256" key="7">
    <source>
        <dbReference type="ARBA" id="ARBA00023128"/>
    </source>
</evidence>
<evidence type="ECO:0000313" key="11">
    <source>
        <dbReference type="EnsemblMetazoa" id="SCAU008136-PA"/>
    </source>
</evidence>
<keyword evidence="4 10" id="KW-0812">Transmembrane</keyword>
<feature type="region of interest" description="Disordered" evidence="9">
    <location>
        <begin position="34"/>
        <end position="59"/>
    </location>
</feature>
<protein>
    <recommendedName>
        <fullName evidence="3">Transmembrane protein 186</fullName>
    </recommendedName>
</protein>
<evidence type="ECO:0000256" key="4">
    <source>
        <dbReference type="ARBA" id="ARBA00022692"/>
    </source>
</evidence>
<dbReference type="InterPro" id="IPR045325">
    <property type="entry name" value="TMEM70/TMEM186/TMEM223"/>
</dbReference>
<dbReference type="Pfam" id="PF06979">
    <property type="entry name" value="TMEM70"/>
    <property type="match status" value="1"/>
</dbReference>
<dbReference type="PANTHER" id="PTHR13603">
    <property type="entry name" value="TRANSMEMBRANE PROTEIN 186"/>
    <property type="match status" value="1"/>
</dbReference>
<name>A0A1I8PHI9_STOCA</name>
<dbReference type="GO" id="GO:0005743">
    <property type="term" value="C:mitochondrial inner membrane"/>
    <property type="evidence" value="ECO:0007669"/>
    <property type="project" value="UniProtKB-SubCell"/>
</dbReference>
<evidence type="ECO:0000256" key="1">
    <source>
        <dbReference type="ARBA" id="ARBA00004448"/>
    </source>
</evidence>
<dbReference type="EnsemblMetazoa" id="SCAU008136-RA">
    <property type="protein sequence ID" value="SCAU008136-PA"/>
    <property type="gene ID" value="SCAU008136"/>
</dbReference>
<proteinExistence type="inferred from homology"/>
<evidence type="ECO:0000256" key="8">
    <source>
        <dbReference type="ARBA" id="ARBA00023136"/>
    </source>
</evidence>
<evidence type="ECO:0000256" key="2">
    <source>
        <dbReference type="ARBA" id="ARBA00007020"/>
    </source>
</evidence>
<dbReference type="KEGG" id="scac:106092187"/>
<evidence type="ECO:0000256" key="10">
    <source>
        <dbReference type="SAM" id="Phobius"/>
    </source>
</evidence>
<evidence type="ECO:0000256" key="9">
    <source>
        <dbReference type="SAM" id="MobiDB-lite"/>
    </source>
</evidence>
<organism evidence="11 12">
    <name type="scientific">Stomoxys calcitrans</name>
    <name type="common">Stable fly</name>
    <name type="synonym">Conops calcitrans</name>
    <dbReference type="NCBI Taxonomy" id="35570"/>
    <lineage>
        <taxon>Eukaryota</taxon>
        <taxon>Metazoa</taxon>
        <taxon>Ecdysozoa</taxon>
        <taxon>Arthropoda</taxon>
        <taxon>Hexapoda</taxon>
        <taxon>Insecta</taxon>
        <taxon>Pterygota</taxon>
        <taxon>Neoptera</taxon>
        <taxon>Endopterygota</taxon>
        <taxon>Diptera</taxon>
        <taxon>Brachycera</taxon>
        <taxon>Muscomorpha</taxon>
        <taxon>Muscoidea</taxon>
        <taxon>Muscidae</taxon>
        <taxon>Stomoxys</taxon>
    </lineage>
</organism>
<evidence type="ECO:0000256" key="3">
    <source>
        <dbReference type="ARBA" id="ARBA00014604"/>
    </source>
</evidence>
<dbReference type="OrthoDB" id="6147888at2759"/>
<gene>
    <name evidence="11" type="primary">106092187</name>
</gene>
<keyword evidence="8 10" id="KW-0472">Membrane</keyword>
<dbReference type="STRING" id="35570.A0A1I8PHI9"/>
<evidence type="ECO:0000256" key="6">
    <source>
        <dbReference type="ARBA" id="ARBA00022989"/>
    </source>
</evidence>
<dbReference type="PANTHER" id="PTHR13603:SF1">
    <property type="entry name" value="TRANSMEMBRANE PROTEIN 186"/>
    <property type="match status" value="1"/>
</dbReference>
<feature type="transmembrane region" description="Helical" evidence="10">
    <location>
        <begin position="111"/>
        <end position="131"/>
    </location>
</feature>
<evidence type="ECO:0000256" key="5">
    <source>
        <dbReference type="ARBA" id="ARBA00022792"/>
    </source>
</evidence>
<accession>A0A1I8PHI9</accession>
<comment type="similarity">
    <text evidence="2">Belongs to the TMEM186 family.</text>
</comment>
<keyword evidence="12" id="KW-1185">Reference proteome</keyword>